<keyword evidence="4" id="KW-0597">Phosphoprotein</keyword>
<comment type="subcellular location">
    <subcellularLocation>
        <location evidence="2">Membrane</location>
        <topology evidence="2">Multi-pass membrane protein</topology>
    </subcellularLocation>
</comment>
<comment type="catalytic activity">
    <reaction evidence="1">
        <text>ATP + protein L-histidine = ADP + protein N-phospho-L-histidine.</text>
        <dbReference type="EC" id="2.7.13.3"/>
    </reaction>
</comment>
<dbReference type="InterPro" id="IPR003594">
    <property type="entry name" value="HATPase_dom"/>
</dbReference>
<evidence type="ECO:0000256" key="5">
    <source>
        <dbReference type="ARBA" id="ARBA00022679"/>
    </source>
</evidence>
<dbReference type="RefSeq" id="WP_169572102.1">
    <property type="nucleotide sequence ID" value="NZ_JABBFV010000004.1"/>
</dbReference>
<evidence type="ECO:0000256" key="10">
    <source>
        <dbReference type="ARBA" id="ARBA00022989"/>
    </source>
</evidence>
<protein>
    <recommendedName>
        <fullName evidence="3">histidine kinase</fullName>
        <ecNumber evidence="3">2.7.13.3</ecNumber>
    </recommendedName>
</protein>
<evidence type="ECO:0000256" key="9">
    <source>
        <dbReference type="ARBA" id="ARBA00022840"/>
    </source>
</evidence>
<dbReference type="Pfam" id="PF13493">
    <property type="entry name" value="DUF4118"/>
    <property type="match status" value="1"/>
</dbReference>
<dbReference type="InterPro" id="IPR011495">
    <property type="entry name" value="Sig_transdc_His_kin_sub2_dim/P"/>
</dbReference>
<dbReference type="GO" id="GO:0016020">
    <property type="term" value="C:membrane"/>
    <property type="evidence" value="ECO:0007669"/>
    <property type="project" value="UniProtKB-SubCell"/>
</dbReference>
<evidence type="ECO:0000313" key="16">
    <source>
        <dbReference type="Proteomes" id="UP000519023"/>
    </source>
</evidence>
<proteinExistence type="predicted"/>
<dbReference type="AlphaFoldDB" id="A0A7X9WUD8"/>
<dbReference type="InterPro" id="IPR036890">
    <property type="entry name" value="HATPase_C_sf"/>
</dbReference>
<dbReference type="EC" id="2.7.13.3" evidence="3"/>
<dbReference type="GO" id="GO:0005524">
    <property type="term" value="F:ATP binding"/>
    <property type="evidence" value="ECO:0007669"/>
    <property type="project" value="UniProtKB-KW"/>
</dbReference>
<evidence type="ECO:0000256" key="1">
    <source>
        <dbReference type="ARBA" id="ARBA00000085"/>
    </source>
</evidence>
<keyword evidence="12 13" id="KW-0472">Membrane</keyword>
<evidence type="ECO:0000313" key="15">
    <source>
        <dbReference type="EMBL" id="NML10062.1"/>
    </source>
</evidence>
<dbReference type="Gene3D" id="1.20.120.620">
    <property type="entry name" value="Backbone structure of the membrane domain of e. Coli histidine kinase receptor kdpd"/>
    <property type="match status" value="1"/>
</dbReference>
<keyword evidence="10 13" id="KW-1133">Transmembrane helix</keyword>
<keyword evidence="7" id="KW-0547">Nucleotide-binding</keyword>
<feature type="transmembrane region" description="Helical" evidence="13">
    <location>
        <begin position="46"/>
        <end position="64"/>
    </location>
</feature>
<evidence type="ECO:0000256" key="12">
    <source>
        <dbReference type="ARBA" id="ARBA00023136"/>
    </source>
</evidence>
<keyword evidence="5" id="KW-0808">Transferase</keyword>
<evidence type="ECO:0000256" key="13">
    <source>
        <dbReference type="SAM" id="Phobius"/>
    </source>
</evidence>
<dbReference type="GO" id="GO:0000160">
    <property type="term" value="P:phosphorelay signal transduction system"/>
    <property type="evidence" value="ECO:0007669"/>
    <property type="project" value="UniProtKB-KW"/>
</dbReference>
<reference evidence="15 16" key="1">
    <citation type="submission" date="2020-04" db="EMBL/GenBank/DDBJ databases">
        <title>Sphingobium sp. AR-3-1 isolated from Arctic soil.</title>
        <authorList>
            <person name="Dahal R.H."/>
            <person name="Chaudhary D.K."/>
        </authorList>
    </citation>
    <scope>NUCLEOTIDE SEQUENCE [LARGE SCALE GENOMIC DNA]</scope>
    <source>
        <strain evidence="15 16">AR-3-1</strain>
    </source>
</reference>
<dbReference type="PANTHER" id="PTHR41523">
    <property type="entry name" value="TWO-COMPONENT SYSTEM SENSOR PROTEIN"/>
    <property type="match status" value="1"/>
</dbReference>
<evidence type="ECO:0000256" key="8">
    <source>
        <dbReference type="ARBA" id="ARBA00022777"/>
    </source>
</evidence>
<evidence type="ECO:0000256" key="7">
    <source>
        <dbReference type="ARBA" id="ARBA00022741"/>
    </source>
</evidence>
<comment type="caution">
    <text evidence="15">The sequence shown here is derived from an EMBL/GenBank/DDBJ whole genome shotgun (WGS) entry which is preliminary data.</text>
</comment>
<keyword evidence="11" id="KW-0902">Two-component regulatory system</keyword>
<dbReference type="InterPro" id="IPR005467">
    <property type="entry name" value="His_kinase_dom"/>
</dbReference>
<evidence type="ECO:0000259" key="14">
    <source>
        <dbReference type="PROSITE" id="PS50109"/>
    </source>
</evidence>
<evidence type="ECO:0000256" key="4">
    <source>
        <dbReference type="ARBA" id="ARBA00022553"/>
    </source>
</evidence>
<accession>A0A7X9WUD8</accession>
<keyword evidence="6 13" id="KW-0812">Transmembrane</keyword>
<dbReference type="Pfam" id="PF07568">
    <property type="entry name" value="HisKA_2"/>
    <property type="match status" value="1"/>
</dbReference>
<dbReference type="InterPro" id="IPR025201">
    <property type="entry name" value="KdpD_TM"/>
</dbReference>
<feature type="transmembrane region" description="Helical" evidence="13">
    <location>
        <begin position="95"/>
        <end position="115"/>
    </location>
</feature>
<evidence type="ECO:0000256" key="11">
    <source>
        <dbReference type="ARBA" id="ARBA00023012"/>
    </source>
</evidence>
<dbReference type="EMBL" id="JABBFV010000004">
    <property type="protein sequence ID" value="NML10062.1"/>
    <property type="molecule type" value="Genomic_DNA"/>
</dbReference>
<dbReference type="InterPro" id="IPR038318">
    <property type="entry name" value="KdpD_sf"/>
</dbReference>
<dbReference type="SUPFAM" id="SSF55874">
    <property type="entry name" value="ATPase domain of HSP90 chaperone/DNA topoisomerase II/histidine kinase"/>
    <property type="match status" value="1"/>
</dbReference>
<organism evidence="15 16">
    <name type="scientific">Sphingobium psychrophilum</name>
    <dbReference type="NCBI Taxonomy" id="2728834"/>
    <lineage>
        <taxon>Bacteria</taxon>
        <taxon>Pseudomonadati</taxon>
        <taxon>Pseudomonadota</taxon>
        <taxon>Alphaproteobacteria</taxon>
        <taxon>Sphingomonadales</taxon>
        <taxon>Sphingomonadaceae</taxon>
        <taxon>Sphingobium</taxon>
    </lineage>
</organism>
<evidence type="ECO:0000256" key="6">
    <source>
        <dbReference type="ARBA" id="ARBA00022692"/>
    </source>
</evidence>
<dbReference type="GO" id="GO:0004673">
    <property type="term" value="F:protein histidine kinase activity"/>
    <property type="evidence" value="ECO:0007669"/>
    <property type="project" value="UniProtKB-EC"/>
</dbReference>
<dbReference type="PANTHER" id="PTHR41523:SF8">
    <property type="entry name" value="ETHYLENE RESPONSE SENSOR PROTEIN"/>
    <property type="match status" value="1"/>
</dbReference>
<feature type="transmembrane region" description="Helical" evidence="13">
    <location>
        <begin position="71"/>
        <end position="89"/>
    </location>
</feature>
<evidence type="ECO:0000256" key="3">
    <source>
        <dbReference type="ARBA" id="ARBA00012438"/>
    </source>
</evidence>
<feature type="transmembrane region" description="Helical" evidence="13">
    <location>
        <begin position="20"/>
        <end position="40"/>
    </location>
</feature>
<dbReference type="Gene3D" id="3.30.565.10">
    <property type="entry name" value="Histidine kinase-like ATPase, C-terminal domain"/>
    <property type="match status" value="1"/>
</dbReference>
<keyword evidence="8" id="KW-0418">Kinase</keyword>
<feature type="domain" description="Histidine kinase" evidence="14">
    <location>
        <begin position="145"/>
        <end position="338"/>
    </location>
</feature>
<keyword evidence="9" id="KW-0067">ATP-binding</keyword>
<keyword evidence="16" id="KW-1185">Reference proteome</keyword>
<dbReference type="SMART" id="SM00387">
    <property type="entry name" value="HATPase_c"/>
    <property type="match status" value="1"/>
</dbReference>
<dbReference type="Proteomes" id="UP000519023">
    <property type="component" value="Unassembled WGS sequence"/>
</dbReference>
<sequence>MQRSNERFVERLPLVLDRPVYGYVLTLLFCGAALLLRFAAEQLLPVGYPFVTFFPAVILSSFLFGIRPGIFAALLCGLLSWYFFIPPLGRLEMNPAVAVAMTFYMGVVVVDIALIHLMQRANFNLAVERERSRALAENRELLFHELQHRVSNNLQVVAAMLALQRRHVDHEDARRALDDASGRVALVGRISRALYDPSGVGQDVETFLTTLAKDVLDANGRQDIALTVRAPHAMRLDATISVPLALIVAEAVSNAVEHGLPDRPGRIDVALATQDGAIGLRIADDGHGIVTDMPSGGAAGSLGLRIAHALAGQLGGRFALEAGASGGAVARLDIPARAAC</sequence>
<evidence type="ECO:0000256" key="2">
    <source>
        <dbReference type="ARBA" id="ARBA00004141"/>
    </source>
</evidence>
<gene>
    <name evidence="15" type="ORF">HHL08_07825</name>
</gene>
<dbReference type="Pfam" id="PF02518">
    <property type="entry name" value="HATPase_c"/>
    <property type="match status" value="1"/>
</dbReference>
<name>A0A7X9WUD8_9SPHN</name>
<dbReference type="PROSITE" id="PS50109">
    <property type="entry name" value="HIS_KIN"/>
    <property type="match status" value="1"/>
</dbReference>